<name>A0AAV0YYM1_VICFA</name>
<sequence length="91" mass="10343">MEFIKIVREAKLVDEKVAALLEPKNSSPAKDTQDKGGVMGGSEYEDPHLEDFVKVEEIWEESRWLGFSCIVSWPLLAIYCISFTSSEAFRN</sequence>
<protein>
    <submittedName>
        <fullName evidence="3">Uncharacterized protein</fullName>
    </submittedName>
</protein>
<dbReference type="Proteomes" id="UP001157006">
    <property type="component" value="Chromosome 1L"/>
</dbReference>
<proteinExistence type="predicted"/>
<evidence type="ECO:0000313" key="3">
    <source>
        <dbReference type="EMBL" id="CAI8589644.1"/>
    </source>
</evidence>
<keyword evidence="2" id="KW-0812">Transmembrane</keyword>
<keyword evidence="4" id="KW-1185">Reference proteome</keyword>
<feature type="region of interest" description="Disordered" evidence="1">
    <location>
        <begin position="24"/>
        <end position="43"/>
    </location>
</feature>
<reference evidence="3 4" key="1">
    <citation type="submission" date="2023-01" db="EMBL/GenBank/DDBJ databases">
        <authorList>
            <person name="Kreplak J."/>
        </authorList>
    </citation>
    <scope>NUCLEOTIDE SEQUENCE [LARGE SCALE GENOMIC DNA]</scope>
</reference>
<evidence type="ECO:0000256" key="1">
    <source>
        <dbReference type="SAM" id="MobiDB-lite"/>
    </source>
</evidence>
<evidence type="ECO:0000313" key="4">
    <source>
        <dbReference type="Proteomes" id="UP001157006"/>
    </source>
</evidence>
<feature type="transmembrane region" description="Helical" evidence="2">
    <location>
        <begin position="64"/>
        <end position="84"/>
    </location>
</feature>
<evidence type="ECO:0000256" key="2">
    <source>
        <dbReference type="SAM" id="Phobius"/>
    </source>
</evidence>
<keyword evidence="2" id="KW-1133">Transmembrane helix</keyword>
<organism evidence="3 4">
    <name type="scientific">Vicia faba</name>
    <name type="common">Broad bean</name>
    <name type="synonym">Faba vulgaris</name>
    <dbReference type="NCBI Taxonomy" id="3906"/>
    <lineage>
        <taxon>Eukaryota</taxon>
        <taxon>Viridiplantae</taxon>
        <taxon>Streptophyta</taxon>
        <taxon>Embryophyta</taxon>
        <taxon>Tracheophyta</taxon>
        <taxon>Spermatophyta</taxon>
        <taxon>Magnoliopsida</taxon>
        <taxon>eudicotyledons</taxon>
        <taxon>Gunneridae</taxon>
        <taxon>Pentapetalae</taxon>
        <taxon>rosids</taxon>
        <taxon>fabids</taxon>
        <taxon>Fabales</taxon>
        <taxon>Fabaceae</taxon>
        <taxon>Papilionoideae</taxon>
        <taxon>50 kb inversion clade</taxon>
        <taxon>NPAAA clade</taxon>
        <taxon>Hologalegina</taxon>
        <taxon>IRL clade</taxon>
        <taxon>Fabeae</taxon>
        <taxon>Vicia</taxon>
    </lineage>
</organism>
<accession>A0AAV0YYM1</accession>
<gene>
    <name evidence="3" type="ORF">VFH_I402520</name>
</gene>
<dbReference type="AlphaFoldDB" id="A0AAV0YYM1"/>
<dbReference type="EMBL" id="OX451736">
    <property type="protein sequence ID" value="CAI8589644.1"/>
    <property type="molecule type" value="Genomic_DNA"/>
</dbReference>
<keyword evidence="2" id="KW-0472">Membrane</keyword>